<evidence type="ECO:0000256" key="1">
    <source>
        <dbReference type="ARBA" id="ARBA00007879"/>
    </source>
</evidence>
<keyword evidence="3" id="KW-0223">Dioxygenase</keyword>
<evidence type="ECO:0000256" key="6">
    <source>
        <dbReference type="SAM" id="MobiDB-lite"/>
    </source>
</evidence>
<keyword evidence="2" id="KW-0479">Metal-binding</keyword>
<dbReference type="GO" id="GO:0005634">
    <property type="term" value="C:nucleus"/>
    <property type="evidence" value="ECO:0007669"/>
    <property type="project" value="TreeGrafter"/>
</dbReference>
<comment type="similarity">
    <text evidence="1">Belongs to the alkB family.</text>
</comment>
<dbReference type="Gramene" id="GBG87488">
    <property type="protein sequence ID" value="GBG87488"/>
    <property type="gene ID" value="CBR_g45547"/>
</dbReference>
<dbReference type="PANTHER" id="PTHR46030">
    <property type="entry name" value="ALPHA-KETOGLUTARATE-DEPENDENT DIOXYGENASE ALKB HOMOLOG 6"/>
    <property type="match status" value="1"/>
</dbReference>
<dbReference type="GO" id="GO:0051213">
    <property type="term" value="F:dioxygenase activity"/>
    <property type="evidence" value="ECO:0007669"/>
    <property type="project" value="UniProtKB-KW"/>
</dbReference>
<evidence type="ECO:0000256" key="4">
    <source>
        <dbReference type="ARBA" id="ARBA00023002"/>
    </source>
</evidence>
<comment type="caution">
    <text evidence="7">The sequence shown here is derived from an EMBL/GenBank/DDBJ whole genome shotgun (WGS) entry which is preliminary data.</text>
</comment>
<protein>
    <recommendedName>
        <fullName evidence="9">Alpha-ketoglutarate-dependent dioxygenase AlkB-like domain-containing protein</fullName>
    </recommendedName>
</protein>
<evidence type="ECO:0000313" key="7">
    <source>
        <dbReference type="EMBL" id="GBG87488.1"/>
    </source>
</evidence>
<feature type="region of interest" description="Disordered" evidence="6">
    <location>
        <begin position="139"/>
        <end position="193"/>
    </location>
</feature>
<dbReference type="Proteomes" id="UP000265515">
    <property type="component" value="Unassembled WGS sequence"/>
</dbReference>
<evidence type="ECO:0000313" key="8">
    <source>
        <dbReference type="Proteomes" id="UP000265515"/>
    </source>
</evidence>
<evidence type="ECO:0008006" key="9">
    <source>
        <dbReference type="Google" id="ProtNLM"/>
    </source>
</evidence>
<keyword evidence="5" id="KW-0408">Iron</keyword>
<evidence type="ECO:0000256" key="5">
    <source>
        <dbReference type="ARBA" id="ARBA00023004"/>
    </source>
</evidence>
<dbReference type="PANTHER" id="PTHR46030:SF1">
    <property type="entry name" value="ALPHA-KETOGLUTARATE-DEPENDENT DIOXYGENASE ALKB HOMOLOG 6"/>
    <property type="match status" value="1"/>
</dbReference>
<proteinExistence type="inferred from homology"/>
<sequence>MNRDSCAIWVSDRAPVFGAKLMDNVTMLSPFKKEQADGYRIEPRAAKGKQQNGPLYFPVVAIISLGSPAMMHFTPHLRLLGHGQDQPDNGSRCRVDIVDGRGHRGTSRTADESVSGLGGMGSAPTMHVDGVLRTSSLESPGAYRVHVDDDAKKTQAGRNGETGNKTGAQGDDKRSDSMKQQEDVASLHSKTAQASSAVGLLPRSLLIFKDAAYEEYLHGIMECSADVVDTSVVNTHHLHPAITSSASRSRSLKGVGQTDMGYRADMERSTEAVPEQCVAEAMPAEAGSNMLLVRTGTRISLTCRLVVKGIRRNILRL</sequence>
<dbReference type="OMA" id="IMECSAD"/>
<evidence type="ECO:0000256" key="3">
    <source>
        <dbReference type="ARBA" id="ARBA00022964"/>
    </source>
</evidence>
<keyword evidence="8" id="KW-1185">Reference proteome</keyword>
<dbReference type="EMBL" id="BFEA01000616">
    <property type="protein sequence ID" value="GBG87488.1"/>
    <property type="molecule type" value="Genomic_DNA"/>
</dbReference>
<feature type="region of interest" description="Disordered" evidence="6">
    <location>
        <begin position="98"/>
        <end position="123"/>
    </location>
</feature>
<dbReference type="OrthoDB" id="412814at2759"/>
<keyword evidence="4" id="KW-0560">Oxidoreductase</keyword>
<accession>A0A388LYT4</accession>
<name>A0A388LYT4_CHABU</name>
<feature type="compositionally biased region" description="Basic and acidic residues" evidence="6">
    <location>
        <begin position="170"/>
        <end position="182"/>
    </location>
</feature>
<reference evidence="7 8" key="1">
    <citation type="journal article" date="2018" name="Cell">
        <title>The Chara Genome: Secondary Complexity and Implications for Plant Terrestrialization.</title>
        <authorList>
            <person name="Nishiyama T."/>
            <person name="Sakayama H."/>
            <person name="Vries J.D."/>
            <person name="Buschmann H."/>
            <person name="Saint-Marcoux D."/>
            <person name="Ullrich K.K."/>
            <person name="Haas F.B."/>
            <person name="Vanderstraeten L."/>
            <person name="Becker D."/>
            <person name="Lang D."/>
            <person name="Vosolsobe S."/>
            <person name="Rombauts S."/>
            <person name="Wilhelmsson P.K.I."/>
            <person name="Janitza P."/>
            <person name="Kern R."/>
            <person name="Heyl A."/>
            <person name="Rumpler F."/>
            <person name="Villalobos L.I.A.C."/>
            <person name="Clay J.M."/>
            <person name="Skokan R."/>
            <person name="Toyoda A."/>
            <person name="Suzuki Y."/>
            <person name="Kagoshima H."/>
            <person name="Schijlen E."/>
            <person name="Tajeshwar N."/>
            <person name="Catarino B."/>
            <person name="Hetherington A.J."/>
            <person name="Saltykova A."/>
            <person name="Bonnot C."/>
            <person name="Breuninger H."/>
            <person name="Symeonidi A."/>
            <person name="Radhakrishnan G.V."/>
            <person name="Van Nieuwerburgh F."/>
            <person name="Deforce D."/>
            <person name="Chang C."/>
            <person name="Karol K.G."/>
            <person name="Hedrich R."/>
            <person name="Ulvskov P."/>
            <person name="Glockner G."/>
            <person name="Delwiche C.F."/>
            <person name="Petrasek J."/>
            <person name="Van de Peer Y."/>
            <person name="Friml J."/>
            <person name="Beilby M."/>
            <person name="Dolan L."/>
            <person name="Kohara Y."/>
            <person name="Sugano S."/>
            <person name="Fujiyama A."/>
            <person name="Delaux P.-M."/>
            <person name="Quint M."/>
            <person name="TheiBen G."/>
            <person name="Hagemann M."/>
            <person name="Harholt J."/>
            <person name="Dunand C."/>
            <person name="Zachgo S."/>
            <person name="Langdale J."/>
            <person name="Maumus F."/>
            <person name="Straeten D.V.D."/>
            <person name="Gould S.B."/>
            <person name="Rensing S.A."/>
        </authorList>
    </citation>
    <scope>NUCLEOTIDE SEQUENCE [LARGE SCALE GENOMIC DNA]</scope>
    <source>
        <strain evidence="7 8">S276</strain>
    </source>
</reference>
<dbReference type="SUPFAM" id="SSF51197">
    <property type="entry name" value="Clavaminate synthase-like"/>
    <property type="match status" value="1"/>
</dbReference>
<dbReference type="AlphaFoldDB" id="A0A388LYT4"/>
<dbReference type="Gene3D" id="2.60.120.1520">
    <property type="match status" value="1"/>
</dbReference>
<dbReference type="InterPro" id="IPR032862">
    <property type="entry name" value="ALKBH6"/>
</dbReference>
<dbReference type="GO" id="GO:0046872">
    <property type="term" value="F:metal ion binding"/>
    <property type="evidence" value="ECO:0007669"/>
    <property type="project" value="UniProtKB-KW"/>
</dbReference>
<organism evidence="7 8">
    <name type="scientific">Chara braunii</name>
    <name type="common">Braun's stonewort</name>
    <dbReference type="NCBI Taxonomy" id="69332"/>
    <lineage>
        <taxon>Eukaryota</taxon>
        <taxon>Viridiplantae</taxon>
        <taxon>Streptophyta</taxon>
        <taxon>Charophyceae</taxon>
        <taxon>Charales</taxon>
        <taxon>Characeae</taxon>
        <taxon>Chara</taxon>
    </lineage>
</organism>
<evidence type="ECO:0000256" key="2">
    <source>
        <dbReference type="ARBA" id="ARBA00022723"/>
    </source>
</evidence>
<gene>
    <name evidence="7" type="ORF">CBR_g45547</name>
</gene>